<sequence length="157" mass="16359">MASMSWLKEAIDYGVIGLLLVLSILVVAVVLERIVFFARVRPEAYTSSKVLELELSKRLVVVASVASNAPYIGLLGTVLGIMLTFSSMDLSAGADPGKIMVGLALALKATAAGLVVALVAVVAYNALLRRAKVLMLRWEIAREAGPAPAAVGAASHG</sequence>
<feature type="transmembrane region" description="Helical" evidence="9">
    <location>
        <begin position="13"/>
        <end position="38"/>
    </location>
</feature>
<evidence type="ECO:0000313" key="12">
    <source>
        <dbReference type="Proteomes" id="UP000002417"/>
    </source>
</evidence>
<dbReference type="GO" id="GO:0005886">
    <property type="term" value="C:plasma membrane"/>
    <property type="evidence" value="ECO:0007669"/>
    <property type="project" value="UniProtKB-SubCell"/>
</dbReference>
<dbReference type="InterPro" id="IPR002898">
    <property type="entry name" value="MotA_ExbB_proton_chnl"/>
</dbReference>
<proteinExistence type="inferred from homology"/>
<keyword evidence="7 9" id="KW-0472">Membrane</keyword>
<evidence type="ECO:0000256" key="2">
    <source>
        <dbReference type="ARBA" id="ARBA00022448"/>
    </source>
</evidence>
<comment type="similarity">
    <text evidence="8">Belongs to the exbB/tolQ family.</text>
</comment>
<evidence type="ECO:0000256" key="1">
    <source>
        <dbReference type="ARBA" id="ARBA00004651"/>
    </source>
</evidence>
<keyword evidence="6 9" id="KW-1133">Transmembrane helix</keyword>
<dbReference type="PhylomeDB" id="A7IHN0"/>
<keyword evidence="2 8" id="KW-0813">Transport</keyword>
<evidence type="ECO:0000256" key="7">
    <source>
        <dbReference type="ARBA" id="ARBA00023136"/>
    </source>
</evidence>
<keyword evidence="4 9" id="KW-0812">Transmembrane</keyword>
<evidence type="ECO:0000256" key="4">
    <source>
        <dbReference type="ARBA" id="ARBA00022692"/>
    </source>
</evidence>
<dbReference type="GO" id="GO:0017038">
    <property type="term" value="P:protein import"/>
    <property type="evidence" value="ECO:0007669"/>
    <property type="project" value="TreeGrafter"/>
</dbReference>
<dbReference type="InterPro" id="IPR050790">
    <property type="entry name" value="ExbB/TolQ_transport"/>
</dbReference>
<reference evidence="11 12" key="1">
    <citation type="submission" date="2007-07" db="EMBL/GenBank/DDBJ databases">
        <title>Complete sequence of chromosome of Xanthobacter autotrophicus Py2.</title>
        <authorList>
            <consortium name="US DOE Joint Genome Institute"/>
            <person name="Copeland A."/>
            <person name="Lucas S."/>
            <person name="Lapidus A."/>
            <person name="Barry K."/>
            <person name="Glavina del Rio T."/>
            <person name="Hammon N."/>
            <person name="Israni S."/>
            <person name="Dalin E."/>
            <person name="Tice H."/>
            <person name="Pitluck S."/>
            <person name="Sims D."/>
            <person name="Brettin T."/>
            <person name="Bruce D."/>
            <person name="Detter J.C."/>
            <person name="Han C."/>
            <person name="Tapia R."/>
            <person name="Brainard J."/>
            <person name="Schmutz J."/>
            <person name="Larimer F."/>
            <person name="Land M."/>
            <person name="Hauser L."/>
            <person name="Kyrpides N."/>
            <person name="Kim E."/>
            <person name="Ensigns S.A."/>
            <person name="Richardson P."/>
        </authorList>
    </citation>
    <scope>NUCLEOTIDE SEQUENCE [LARGE SCALE GENOMIC DNA]</scope>
    <source>
        <strain evidence="12">ATCC BAA-1158 / Py2</strain>
    </source>
</reference>
<accession>A7IHN0</accession>
<evidence type="ECO:0000256" key="8">
    <source>
        <dbReference type="RuleBase" id="RU004057"/>
    </source>
</evidence>
<feature type="transmembrane region" description="Helical" evidence="9">
    <location>
        <begin position="105"/>
        <end position="127"/>
    </location>
</feature>
<gene>
    <name evidence="11" type="ordered locus">Xaut_2280</name>
</gene>
<name>A7IHN0_XANP2</name>
<feature type="domain" description="MotA/TolQ/ExbB proton channel" evidence="10">
    <location>
        <begin position="52"/>
        <end position="139"/>
    </location>
</feature>
<dbReference type="PANTHER" id="PTHR30625:SF15">
    <property type="entry name" value="BIOPOLYMER TRANSPORT PROTEIN EXBB"/>
    <property type="match status" value="1"/>
</dbReference>
<dbReference type="InterPro" id="IPR014172">
    <property type="entry name" value="TonB_ExbB_2"/>
</dbReference>
<dbReference type="EMBL" id="CP000781">
    <property type="protein sequence ID" value="ABS67523.1"/>
    <property type="molecule type" value="Genomic_DNA"/>
</dbReference>
<organism evidence="11 12">
    <name type="scientific">Xanthobacter autotrophicus (strain ATCC BAA-1158 / Py2)</name>
    <dbReference type="NCBI Taxonomy" id="78245"/>
    <lineage>
        <taxon>Bacteria</taxon>
        <taxon>Pseudomonadati</taxon>
        <taxon>Pseudomonadota</taxon>
        <taxon>Alphaproteobacteria</taxon>
        <taxon>Hyphomicrobiales</taxon>
        <taxon>Xanthobacteraceae</taxon>
        <taxon>Xanthobacter</taxon>
    </lineage>
</organism>
<evidence type="ECO:0000256" key="3">
    <source>
        <dbReference type="ARBA" id="ARBA00022475"/>
    </source>
</evidence>
<evidence type="ECO:0000256" key="6">
    <source>
        <dbReference type="ARBA" id="ARBA00022989"/>
    </source>
</evidence>
<feature type="transmembrane region" description="Helical" evidence="9">
    <location>
        <begin position="59"/>
        <end position="85"/>
    </location>
</feature>
<dbReference type="Proteomes" id="UP000002417">
    <property type="component" value="Chromosome"/>
</dbReference>
<evidence type="ECO:0000256" key="9">
    <source>
        <dbReference type="SAM" id="Phobius"/>
    </source>
</evidence>
<keyword evidence="3" id="KW-1003">Cell membrane</keyword>
<evidence type="ECO:0000259" key="10">
    <source>
        <dbReference type="Pfam" id="PF01618"/>
    </source>
</evidence>
<dbReference type="AlphaFoldDB" id="A7IHN0"/>
<dbReference type="KEGG" id="xau:Xaut_2280"/>
<dbReference type="NCBIfam" id="TIGR02805">
    <property type="entry name" value="exbB2"/>
    <property type="match status" value="1"/>
</dbReference>
<dbReference type="Pfam" id="PF01618">
    <property type="entry name" value="MotA_ExbB"/>
    <property type="match status" value="1"/>
</dbReference>
<evidence type="ECO:0000256" key="5">
    <source>
        <dbReference type="ARBA" id="ARBA00022927"/>
    </source>
</evidence>
<keyword evidence="5 8" id="KW-0653">Protein transport</keyword>
<evidence type="ECO:0000313" key="11">
    <source>
        <dbReference type="EMBL" id="ABS67523.1"/>
    </source>
</evidence>
<keyword evidence="12" id="KW-1185">Reference proteome</keyword>
<dbReference type="eggNOG" id="COG0811">
    <property type="taxonomic scope" value="Bacteria"/>
</dbReference>
<dbReference type="HOGENOM" id="CLU_133317_0_0_5"/>
<dbReference type="GO" id="GO:0055085">
    <property type="term" value="P:transmembrane transport"/>
    <property type="evidence" value="ECO:0007669"/>
    <property type="project" value="InterPro"/>
</dbReference>
<dbReference type="STRING" id="78245.Xaut_2280"/>
<comment type="subcellular location">
    <subcellularLocation>
        <location evidence="1">Cell membrane</location>
        <topology evidence="1">Multi-pass membrane protein</topology>
    </subcellularLocation>
    <subcellularLocation>
        <location evidence="8">Membrane</location>
        <topology evidence="8">Multi-pass membrane protein</topology>
    </subcellularLocation>
</comment>
<dbReference type="PANTHER" id="PTHR30625">
    <property type="entry name" value="PROTEIN TOLQ"/>
    <property type="match status" value="1"/>
</dbReference>
<protein>
    <submittedName>
        <fullName evidence="11">TonB-system energizer ExbB type-2</fullName>
    </submittedName>
</protein>